<accession>A0A5J4W520</accession>
<dbReference type="EMBL" id="SNRW01003475">
    <property type="protein sequence ID" value="KAA6389742.1"/>
    <property type="molecule type" value="Genomic_DNA"/>
</dbReference>
<dbReference type="OrthoDB" id="1751331at2759"/>
<dbReference type="Gene3D" id="2.40.50.140">
    <property type="entry name" value="Nucleic acid-binding proteins"/>
    <property type="match status" value="1"/>
</dbReference>
<gene>
    <name evidence="2" type="ORF">EZS28_014729</name>
</gene>
<protein>
    <recommendedName>
        <fullName evidence="1">Replication factor A C-terminal domain-containing protein</fullName>
    </recommendedName>
</protein>
<dbReference type="Pfam" id="PF08646">
    <property type="entry name" value="Rep_fac-A_C"/>
    <property type="match status" value="1"/>
</dbReference>
<proteinExistence type="predicted"/>
<evidence type="ECO:0000313" key="2">
    <source>
        <dbReference type="EMBL" id="KAA6389742.1"/>
    </source>
</evidence>
<sequence length="79" mass="9301">MKYYVNLLLCDSTGSDWVNLFAQRAEDLFKMKALDLYSLQIEQPDRFNSIRNGCLFEPKLWKIRASPDTKIKSASKFEY</sequence>
<organism evidence="2 3">
    <name type="scientific">Streblomastix strix</name>
    <dbReference type="NCBI Taxonomy" id="222440"/>
    <lineage>
        <taxon>Eukaryota</taxon>
        <taxon>Metamonada</taxon>
        <taxon>Preaxostyla</taxon>
        <taxon>Oxymonadida</taxon>
        <taxon>Streblomastigidae</taxon>
        <taxon>Streblomastix</taxon>
    </lineage>
</organism>
<evidence type="ECO:0000313" key="3">
    <source>
        <dbReference type="Proteomes" id="UP000324800"/>
    </source>
</evidence>
<dbReference type="InterPro" id="IPR012340">
    <property type="entry name" value="NA-bd_OB-fold"/>
</dbReference>
<feature type="domain" description="Replication factor A C-terminal" evidence="1">
    <location>
        <begin position="2"/>
        <end position="69"/>
    </location>
</feature>
<dbReference type="Proteomes" id="UP000324800">
    <property type="component" value="Unassembled WGS sequence"/>
</dbReference>
<comment type="caution">
    <text evidence="2">The sequence shown here is derived from an EMBL/GenBank/DDBJ whole genome shotgun (WGS) entry which is preliminary data.</text>
</comment>
<dbReference type="AlphaFoldDB" id="A0A5J4W520"/>
<name>A0A5J4W520_9EUKA</name>
<reference evidence="2 3" key="1">
    <citation type="submission" date="2019-03" db="EMBL/GenBank/DDBJ databases">
        <title>Single cell metagenomics reveals metabolic interactions within the superorganism composed of flagellate Streblomastix strix and complex community of Bacteroidetes bacteria on its surface.</title>
        <authorList>
            <person name="Treitli S.C."/>
            <person name="Kolisko M."/>
            <person name="Husnik F."/>
            <person name="Keeling P."/>
            <person name="Hampl V."/>
        </authorList>
    </citation>
    <scope>NUCLEOTIDE SEQUENCE [LARGE SCALE GENOMIC DNA]</scope>
    <source>
        <strain evidence="2">ST1C</strain>
    </source>
</reference>
<dbReference type="SUPFAM" id="SSF50249">
    <property type="entry name" value="Nucleic acid-binding proteins"/>
    <property type="match status" value="1"/>
</dbReference>
<evidence type="ECO:0000259" key="1">
    <source>
        <dbReference type="Pfam" id="PF08646"/>
    </source>
</evidence>
<dbReference type="InterPro" id="IPR013955">
    <property type="entry name" value="Rep_factor-A_C"/>
</dbReference>